<evidence type="ECO:0000313" key="1">
    <source>
        <dbReference type="EMBL" id="OCT78059.1"/>
    </source>
</evidence>
<organism evidence="1 2">
    <name type="scientific">Xenopus laevis</name>
    <name type="common">African clawed frog</name>
    <dbReference type="NCBI Taxonomy" id="8355"/>
    <lineage>
        <taxon>Eukaryota</taxon>
        <taxon>Metazoa</taxon>
        <taxon>Chordata</taxon>
        <taxon>Craniata</taxon>
        <taxon>Vertebrata</taxon>
        <taxon>Euteleostomi</taxon>
        <taxon>Amphibia</taxon>
        <taxon>Batrachia</taxon>
        <taxon>Anura</taxon>
        <taxon>Pipoidea</taxon>
        <taxon>Pipidae</taxon>
        <taxon>Xenopodinae</taxon>
        <taxon>Xenopus</taxon>
        <taxon>Xenopus</taxon>
    </lineage>
</organism>
<accession>A0A974CQU8</accession>
<reference evidence="2" key="1">
    <citation type="journal article" date="2016" name="Nature">
        <title>Genome evolution in the allotetraploid frog Xenopus laevis.</title>
        <authorList>
            <person name="Session A.M."/>
            <person name="Uno Y."/>
            <person name="Kwon T."/>
            <person name="Chapman J.A."/>
            <person name="Toyoda A."/>
            <person name="Takahashi S."/>
            <person name="Fukui A."/>
            <person name="Hikosaka A."/>
            <person name="Suzuki A."/>
            <person name="Kondo M."/>
            <person name="van Heeringen S.J."/>
            <person name="Quigley I."/>
            <person name="Heinz S."/>
            <person name="Ogino H."/>
            <person name="Ochi H."/>
            <person name="Hellsten U."/>
            <person name="Lyons J.B."/>
            <person name="Simakov O."/>
            <person name="Putnam N."/>
            <person name="Stites J."/>
            <person name="Kuroki Y."/>
            <person name="Tanaka T."/>
            <person name="Michiue T."/>
            <person name="Watanabe M."/>
            <person name="Bogdanovic O."/>
            <person name="Lister R."/>
            <person name="Georgiou G."/>
            <person name="Paranjpe S.S."/>
            <person name="van Kruijsbergen I."/>
            <person name="Shu S."/>
            <person name="Carlson J."/>
            <person name="Kinoshita T."/>
            <person name="Ohta Y."/>
            <person name="Mawaribuchi S."/>
            <person name="Jenkins J."/>
            <person name="Grimwood J."/>
            <person name="Schmutz J."/>
            <person name="Mitros T."/>
            <person name="Mozaffari S.V."/>
            <person name="Suzuki Y."/>
            <person name="Haramoto Y."/>
            <person name="Yamamoto T.S."/>
            <person name="Takagi C."/>
            <person name="Heald R."/>
            <person name="Miller K."/>
            <person name="Haudenschild C."/>
            <person name="Kitzman J."/>
            <person name="Nakayama T."/>
            <person name="Izutsu Y."/>
            <person name="Robert J."/>
            <person name="Fortriede J."/>
            <person name="Burns K."/>
            <person name="Lotay V."/>
            <person name="Karimi K."/>
            <person name="Yasuoka Y."/>
            <person name="Dichmann D.S."/>
            <person name="Flajnik M.F."/>
            <person name="Houston D.W."/>
            <person name="Shendure J."/>
            <person name="DuPasquier L."/>
            <person name="Vize P.D."/>
            <person name="Zorn A.M."/>
            <person name="Ito M."/>
            <person name="Marcotte E.M."/>
            <person name="Wallingford J.B."/>
            <person name="Ito Y."/>
            <person name="Asashima M."/>
            <person name="Ueno N."/>
            <person name="Matsuda Y."/>
            <person name="Veenstra G.J."/>
            <person name="Fujiyama A."/>
            <person name="Harland R.M."/>
            <person name="Taira M."/>
            <person name="Rokhsar D.S."/>
        </authorList>
    </citation>
    <scope>NUCLEOTIDE SEQUENCE [LARGE SCALE GENOMIC DNA]</scope>
    <source>
        <strain evidence="2">J</strain>
    </source>
</reference>
<proteinExistence type="predicted"/>
<name>A0A974CQU8_XENLA</name>
<dbReference type="AlphaFoldDB" id="A0A974CQU8"/>
<gene>
    <name evidence="1" type="ORF">XELAEV_18029157mg</name>
</gene>
<sequence length="197" mass="20658">MSVHCFCVGRLAFPLSPVEGLSWKFPGGQAPNVPRHECTVPGLAKWLSPCLQRMHFPGSPLAGGLSWKFPRGTGSKCGQAPVHCSWVGRVACPPVSSGLRFSLASIVTHWVSPRLNDMAGAATGKGCDSPFLSPRPDPGCLRLSLASIATCWVSPSVGGVAAAVAGKGCCPLFIPQRPDQDHDLSSGFVECKGDPRP</sequence>
<dbReference type="Proteomes" id="UP000694892">
    <property type="component" value="Chromosome 5S"/>
</dbReference>
<protein>
    <submittedName>
        <fullName evidence="1">Uncharacterized protein</fullName>
    </submittedName>
</protein>
<evidence type="ECO:0000313" key="2">
    <source>
        <dbReference type="Proteomes" id="UP000694892"/>
    </source>
</evidence>
<dbReference type="EMBL" id="CM004475">
    <property type="protein sequence ID" value="OCT78059.1"/>
    <property type="molecule type" value="Genomic_DNA"/>
</dbReference>